<feature type="region of interest" description="Disordered" evidence="1">
    <location>
        <begin position="46"/>
        <end position="127"/>
    </location>
</feature>
<name>A0A9W9MVX1_9EURO</name>
<protein>
    <submittedName>
        <fullName evidence="2">Uncharacterized protein</fullName>
    </submittedName>
</protein>
<comment type="caution">
    <text evidence="2">The sequence shown here is derived from an EMBL/GenBank/DDBJ whole genome shotgun (WGS) entry which is preliminary data.</text>
</comment>
<evidence type="ECO:0000313" key="3">
    <source>
        <dbReference type="Proteomes" id="UP001150942"/>
    </source>
</evidence>
<gene>
    <name evidence="2" type="ORF">N7449_002861</name>
</gene>
<proteinExistence type="predicted"/>
<reference evidence="2" key="2">
    <citation type="journal article" date="2023" name="IMA Fungus">
        <title>Comparative genomic study of the Penicillium genus elucidates a diverse pangenome and 15 lateral gene transfer events.</title>
        <authorList>
            <person name="Petersen C."/>
            <person name="Sorensen T."/>
            <person name="Nielsen M.R."/>
            <person name="Sondergaard T.E."/>
            <person name="Sorensen J.L."/>
            <person name="Fitzpatrick D.A."/>
            <person name="Frisvad J.C."/>
            <person name="Nielsen K.L."/>
        </authorList>
    </citation>
    <scope>NUCLEOTIDE SEQUENCE</scope>
    <source>
        <strain evidence="2">IBT 20477</strain>
    </source>
</reference>
<keyword evidence="3" id="KW-1185">Reference proteome</keyword>
<sequence>MECCLQFHQFMLYCTDIADYGGTKPMDWDWDRFDLGPFSTIRSLQFTIRRDKERPNESDDTPSANTRSRRPPVNAPGTREDEEMREAQDAYSDPMSTDGDSDSERSGLKVNTKHPKEGSGESGGFTRHIKEFSGESAAAPQTSEQINSEKLIESTFIFLLHSSYLKLGNLDLQWSLDSPQSKVTLGKASIVAAHDGQLGCSNPSVQPEAIVEVKASVLLASHAKKVLMQMGIEMMIWILKCHQELQQKKGYFIFCQHGHEMWIVVGKCGPGYLEYLLEDGLSQHAEQTAFLTLKLYGPFNIFNSKHMLRFAPLVVGVTLQRDMDYKASTILP</sequence>
<reference evidence="2" key="1">
    <citation type="submission" date="2022-11" db="EMBL/GenBank/DDBJ databases">
        <authorList>
            <person name="Petersen C."/>
        </authorList>
    </citation>
    <scope>NUCLEOTIDE SEQUENCE</scope>
    <source>
        <strain evidence="2">IBT 20477</strain>
    </source>
</reference>
<accession>A0A9W9MVX1</accession>
<evidence type="ECO:0000313" key="2">
    <source>
        <dbReference type="EMBL" id="KAJ5208482.1"/>
    </source>
</evidence>
<organism evidence="2 3">
    <name type="scientific">Penicillium cf. viridicatum</name>
    <dbReference type="NCBI Taxonomy" id="2972119"/>
    <lineage>
        <taxon>Eukaryota</taxon>
        <taxon>Fungi</taxon>
        <taxon>Dikarya</taxon>
        <taxon>Ascomycota</taxon>
        <taxon>Pezizomycotina</taxon>
        <taxon>Eurotiomycetes</taxon>
        <taxon>Eurotiomycetidae</taxon>
        <taxon>Eurotiales</taxon>
        <taxon>Aspergillaceae</taxon>
        <taxon>Penicillium</taxon>
    </lineage>
</organism>
<feature type="compositionally biased region" description="Basic and acidic residues" evidence="1">
    <location>
        <begin position="48"/>
        <end position="57"/>
    </location>
</feature>
<evidence type="ECO:0000256" key="1">
    <source>
        <dbReference type="SAM" id="MobiDB-lite"/>
    </source>
</evidence>
<dbReference type="AlphaFoldDB" id="A0A9W9MVX1"/>
<dbReference type="OrthoDB" id="4366346at2759"/>
<dbReference type="Proteomes" id="UP001150942">
    <property type="component" value="Unassembled WGS sequence"/>
</dbReference>
<dbReference type="EMBL" id="JAPQKQ010000002">
    <property type="protein sequence ID" value="KAJ5208482.1"/>
    <property type="molecule type" value="Genomic_DNA"/>
</dbReference>